<evidence type="ECO:0000313" key="2">
    <source>
        <dbReference type="Proteomes" id="UP000494174"/>
    </source>
</evidence>
<proteinExistence type="predicted"/>
<dbReference type="GO" id="GO:0003677">
    <property type="term" value="F:DNA binding"/>
    <property type="evidence" value="ECO:0007669"/>
    <property type="project" value="UniProtKB-KW"/>
</dbReference>
<organism evidence="1 2">
    <name type="scientific">Burkholderia lata (strain ATCC 17760 / DSM 23089 / LMG 22485 / NCIMB 9086 / R18194 / 383)</name>
    <dbReference type="NCBI Taxonomy" id="482957"/>
    <lineage>
        <taxon>Bacteria</taxon>
        <taxon>Pseudomonadati</taxon>
        <taxon>Pseudomonadota</taxon>
        <taxon>Betaproteobacteria</taxon>
        <taxon>Burkholderiales</taxon>
        <taxon>Burkholderiaceae</taxon>
        <taxon>Burkholderia</taxon>
        <taxon>Burkholderia cepacia complex</taxon>
    </lineage>
</organism>
<name>A0A6P2SZM2_BURL3</name>
<reference evidence="1 2" key="1">
    <citation type="submission" date="2019-09" db="EMBL/GenBank/DDBJ databases">
        <authorList>
            <person name="Depoorter E."/>
        </authorList>
    </citation>
    <scope>NUCLEOTIDE SEQUENCE [LARGE SCALE GENOMIC DNA]</scope>
    <source>
        <strain evidence="1">R-15945</strain>
    </source>
</reference>
<dbReference type="AlphaFoldDB" id="A0A6P2SZM2"/>
<keyword evidence="1" id="KW-0238">DNA-binding</keyword>
<sequence length="44" mass="5201">MPDARTREDLLKENEYLRAEVAYLKKLDALLQAKKQAAQKKKRK</sequence>
<dbReference type="EMBL" id="CABVPU010000085">
    <property type="protein sequence ID" value="VWC50633.1"/>
    <property type="molecule type" value="Genomic_DNA"/>
</dbReference>
<evidence type="ECO:0000313" key="1">
    <source>
        <dbReference type="EMBL" id="VWC50633.1"/>
    </source>
</evidence>
<dbReference type="Proteomes" id="UP000494174">
    <property type="component" value="Unassembled WGS sequence"/>
</dbReference>
<protein>
    <submittedName>
        <fullName evidence="1">HMG-I and HMG-Y DNA-binding domain-containing protein</fullName>
    </submittedName>
</protein>
<accession>A0A6P2SZM2</accession>
<gene>
    <name evidence="1" type="ORF">BLA15945_07884</name>
</gene>